<protein>
    <submittedName>
        <fullName evidence="1">Uncharacterized protein</fullName>
    </submittedName>
</protein>
<evidence type="ECO:0000313" key="2">
    <source>
        <dbReference type="Proteomes" id="UP001604277"/>
    </source>
</evidence>
<name>A0ABD1UTU4_9LAMI</name>
<comment type="caution">
    <text evidence="1">The sequence shown here is derived from an EMBL/GenBank/DDBJ whole genome shotgun (WGS) entry which is preliminary data.</text>
</comment>
<accession>A0ABD1UTU4</accession>
<dbReference type="AlphaFoldDB" id="A0ABD1UTU4"/>
<organism evidence="1 2">
    <name type="scientific">Forsythia ovata</name>
    <dbReference type="NCBI Taxonomy" id="205694"/>
    <lineage>
        <taxon>Eukaryota</taxon>
        <taxon>Viridiplantae</taxon>
        <taxon>Streptophyta</taxon>
        <taxon>Embryophyta</taxon>
        <taxon>Tracheophyta</taxon>
        <taxon>Spermatophyta</taxon>
        <taxon>Magnoliopsida</taxon>
        <taxon>eudicotyledons</taxon>
        <taxon>Gunneridae</taxon>
        <taxon>Pentapetalae</taxon>
        <taxon>asterids</taxon>
        <taxon>lamiids</taxon>
        <taxon>Lamiales</taxon>
        <taxon>Oleaceae</taxon>
        <taxon>Forsythieae</taxon>
        <taxon>Forsythia</taxon>
    </lineage>
</organism>
<dbReference type="EMBL" id="JBFOLJ010000006">
    <property type="protein sequence ID" value="KAL2527838.1"/>
    <property type="molecule type" value="Genomic_DNA"/>
</dbReference>
<dbReference type="Proteomes" id="UP001604277">
    <property type="component" value="Unassembled WGS sequence"/>
</dbReference>
<gene>
    <name evidence="1" type="ORF">Fot_20439</name>
</gene>
<reference evidence="2" key="1">
    <citation type="submission" date="2024-07" db="EMBL/GenBank/DDBJ databases">
        <title>Two chromosome-level genome assemblies of Korean endemic species Abeliophyllum distichum and Forsythia ovata (Oleaceae).</title>
        <authorList>
            <person name="Jang H."/>
        </authorList>
    </citation>
    <scope>NUCLEOTIDE SEQUENCE [LARGE SCALE GENOMIC DNA]</scope>
</reference>
<proteinExistence type="predicted"/>
<sequence>MDGFASVGSLCGFIVRIVVGCLRRGGLDFPVDLAADTGSQMDNLINSATGAAAYAIHALQVKKRRSWESWMDEEIPAELEVEMEVGKRKRRSVVDLKKQAPVNGKKINS</sequence>
<keyword evidence="2" id="KW-1185">Reference proteome</keyword>
<evidence type="ECO:0000313" key="1">
    <source>
        <dbReference type="EMBL" id="KAL2527838.1"/>
    </source>
</evidence>